<dbReference type="Pfam" id="PF01636">
    <property type="entry name" value="APH"/>
    <property type="match status" value="1"/>
</dbReference>
<dbReference type="Gene3D" id="3.90.1200.10">
    <property type="match status" value="1"/>
</dbReference>
<accession>A0ABS4F9B7</accession>
<keyword evidence="4" id="KW-1185">Reference proteome</keyword>
<feature type="domain" description="Aminoglycoside phosphotransferase" evidence="2">
    <location>
        <begin position="45"/>
        <end position="274"/>
    </location>
</feature>
<protein>
    <submittedName>
        <fullName evidence="3">Ser/Thr protein kinase RdoA (MazF antagonist)</fullName>
    </submittedName>
</protein>
<reference evidence="3 4" key="1">
    <citation type="submission" date="2021-03" db="EMBL/GenBank/DDBJ databases">
        <title>Genomic Encyclopedia of Type Strains, Phase IV (KMG-IV): sequencing the most valuable type-strain genomes for metagenomic binning, comparative biology and taxonomic classification.</title>
        <authorList>
            <person name="Goeker M."/>
        </authorList>
    </citation>
    <scope>NUCLEOTIDE SEQUENCE [LARGE SCALE GENOMIC DNA]</scope>
    <source>
        <strain evidence="3 4">DSM 15596</strain>
    </source>
</reference>
<dbReference type="GO" id="GO:0016301">
    <property type="term" value="F:kinase activity"/>
    <property type="evidence" value="ECO:0007669"/>
    <property type="project" value="UniProtKB-KW"/>
</dbReference>
<comment type="caution">
    <text evidence="3">The sequence shown here is derived from an EMBL/GenBank/DDBJ whole genome shotgun (WGS) entry which is preliminary data.</text>
</comment>
<keyword evidence="3" id="KW-0808">Transferase</keyword>
<dbReference type="SUPFAM" id="SSF56112">
    <property type="entry name" value="Protein kinase-like (PK-like)"/>
    <property type="match status" value="1"/>
</dbReference>
<evidence type="ECO:0000259" key="2">
    <source>
        <dbReference type="Pfam" id="PF01636"/>
    </source>
</evidence>
<evidence type="ECO:0000256" key="1">
    <source>
        <dbReference type="ARBA" id="ARBA00038240"/>
    </source>
</evidence>
<dbReference type="Proteomes" id="UP000706926">
    <property type="component" value="Unassembled WGS sequence"/>
</dbReference>
<dbReference type="InterPro" id="IPR050249">
    <property type="entry name" value="Pseudomonas-type_ThrB"/>
</dbReference>
<keyword evidence="3" id="KW-0418">Kinase</keyword>
<sequence length="341" mass="38960">MEHDIKVGAEETQAALLNQAQKLAGSACKHYELEGADVEFIGFSEHATYRIRTAGEDKHLLRIHLDERSQAEIQSELLFLEALQGVEGIHAPSGVPDRNGETVIELRTDDGNASSYITLMKWVDGQPAEGRLTDRQVHNIGKLLRSLHQAGEQFVPPSGFIRPHWGRQSFDMAMTRLSRYYSSFLTKPDWRLYGQAAAKIQTELAGMKKDRHSYGLIHADLHIGNIVFDEDDPRPIDFGRCGSGYFLYDTAAILLALGPEQRRDLLRAYDEAREVRQDEVRKLECFFIMTMMENYSHHAPNPLEWEGMRAEQPYALAYIQAFLKGESFLFRKLEPVRRQDH</sequence>
<gene>
    <name evidence="3" type="ORF">J2Z18_001947</name>
</gene>
<dbReference type="RefSeq" id="WP_007129872.1">
    <property type="nucleotide sequence ID" value="NZ_CP139098.1"/>
</dbReference>
<evidence type="ECO:0000313" key="3">
    <source>
        <dbReference type="EMBL" id="MBP1892845.1"/>
    </source>
</evidence>
<dbReference type="InterPro" id="IPR011009">
    <property type="entry name" value="Kinase-like_dom_sf"/>
</dbReference>
<evidence type="ECO:0000313" key="4">
    <source>
        <dbReference type="Proteomes" id="UP000706926"/>
    </source>
</evidence>
<dbReference type="InterPro" id="IPR002575">
    <property type="entry name" value="Aminoglycoside_PTrfase"/>
</dbReference>
<proteinExistence type="inferred from homology"/>
<dbReference type="PANTHER" id="PTHR21064:SF6">
    <property type="entry name" value="AMINOGLYCOSIDE PHOSPHOTRANSFERASE DOMAIN-CONTAINING PROTEIN"/>
    <property type="match status" value="1"/>
</dbReference>
<organism evidence="3 4">
    <name type="scientific">Paenibacillus lactis</name>
    <dbReference type="NCBI Taxonomy" id="228574"/>
    <lineage>
        <taxon>Bacteria</taxon>
        <taxon>Bacillati</taxon>
        <taxon>Bacillota</taxon>
        <taxon>Bacilli</taxon>
        <taxon>Bacillales</taxon>
        <taxon>Paenibacillaceae</taxon>
        <taxon>Paenibacillus</taxon>
    </lineage>
</organism>
<name>A0ABS4F9B7_9BACL</name>
<comment type="similarity">
    <text evidence="1">Belongs to the pseudomonas-type ThrB family.</text>
</comment>
<dbReference type="EMBL" id="JAGGKI010000004">
    <property type="protein sequence ID" value="MBP1892845.1"/>
    <property type="molecule type" value="Genomic_DNA"/>
</dbReference>
<dbReference type="PANTHER" id="PTHR21064">
    <property type="entry name" value="AMINOGLYCOSIDE PHOSPHOTRANSFERASE DOMAIN-CONTAINING PROTEIN-RELATED"/>
    <property type="match status" value="1"/>
</dbReference>
<dbReference type="GeneID" id="95403966"/>